<organism evidence="3 4">
    <name type="scientific">Thamnocephalis sphaerospora</name>
    <dbReference type="NCBI Taxonomy" id="78915"/>
    <lineage>
        <taxon>Eukaryota</taxon>
        <taxon>Fungi</taxon>
        <taxon>Fungi incertae sedis</taxon>
        <taxon>Zoopagomycota</taxon>
        <taxon>Zoopagomycotina</taxon>
        <taxon>Zoopagomycetes</taxon>
        <taxon>Zoopagales</taxon>
        <taxon>Sigmoideomycetaceae</taxon>
        <taxon>Thamnocephalis</taxon>
    </lineage>
</organism>
<evidence type="ECO:0000313" key="3">
    <source>
        <dbReference type="EMBL" id="RKP05876.1"/>
    </source>
</evidence>
<gene>
    <name evidence="3" type="ORF">THASP1DRAFT_25704</name>
</gene>
<dbReference type="EMBL" id="KZ993009">
    <property type="protein sequence ID" value="RKP05876.1"/>
    <property type="molecule type" value="Genomic_DNA"/>
</dbReference>
<feature type="region of interest" description="Disordered" evidence="1">
    <location>
        <begin position="124"/>
        <end position="147"/>
    </location>
</feature>
<feature type="region of interest" description="Disordered" evidence="1">
    <location>
        <begin position="336"/>
        <end position="356"/>
    </location>
</feature>
<feature type="domain" description="DH" evidence="2">
    <location>
        <begin position="1039"/>
        <end position="1273"/>
    </location>
</feature>
<protein>
    <recommendedName>
        <fullName evidence="2">DH domain-containing protein</fullName>
    </recommendedName>
</protein>
<proteinExistence type="predicted"/>
<dbReference type="PANTHER" id="PTHR45818">
    <property type="entry name" value="PROTEIN VAV"/>
    <property type="match status" value="1"/>
</dbReference>
<evidence type="ECO:0000256" key="1">
    <source>
        <dbReference type="SAM" id="MobiDB-lite"/>
    </source>
</evidence>
<dbReference type="Gene3D" id="1.20.900.10">
    <property type="entry name" value="Dbl homology (DH) domain"/>
    <property type="match status" value="2"/>
</dbReference>
<dbReference type="PROSITE" id="PS50010">
    <property type="entry name" value="DH_2"/>
    <property type="match status" value="2"/>
</dbReference>
<dbReference type="GO" id="GO:0005085">
    <property type="term" value="F:guanyl-nucleotide exchange factor activity"/>
    <property type="evidence" value="ECO:0007669"/>
    <property type="project" value="InterPro"/>
</dbReference>
<name>A0A4P9XJI9_9FUNG</name>
<dbReference type="InterPro" id="IPR000219">
    <property type="entry name" value="DH_dom"/>
</dbReference>
<dbReference type="GO" id="GO:0005737">
    <property type="term" value="C:cytoplasm"/>
    <property type="evidence" value="ECO:0007669"/>
    <property type="project" value="TreeGrafter"/>
</dbReference>
<dbReference type="OrthoDB" id="5595713at2759"/>
<dbReference type="Proteomes" id="UP000271241">
    <property type="component" value="Unassembled WGS sequence"/>
</dbReference>
<dbReference type="SUPFAM" id="SSF48065">
    <property type="entry name" value="DBL homology domain (DH-domain)"/>
    <property type="match status" value="2"/>
</dbReference>
<feature type="compositionally biased region" description="Low complexity" evidence="1">
    <location>
        <begin position="387"/>
        <end position="398"/>
    </location>
</feature>
<evidence type="ECO:0000259" key="2">
    <source>
        <dbReference type="PROSITE" id="PS50010"/>
    </source>
</evidence>
<dbReference type="InterPro" id="IPR035899">
    <property type="entry name" value="DBL_dom_sf"/>
</dbReference>
<feature type="region of interest" description="Disordered" evidence="1">
    <location>
        <begin position="53"/>
        <end position="95"/>
    </location>
</feature>
<feature type="region of interest" description="Disordered" evidence="1">
    <location>
        <begin position="207"/>
        <end position="299"/>
    </location>
</feature>
<reference evidence="4" key="1">
    <citation type="journal article" date="2018" name="Nat. Microbiol.">
        <title>Leveraging single-cell genomics to expand the fungal tree of life.</title>
        <authorList>
            <person name="Ahrendt S.R."/>
            <person name="Quandt C.A."/>
            <person name="Ciobanu D."/>
            <person name="Clum A."/>
            <person name="Salamov A."/>
            <person name="Andreopoulos B."/>
            <person name="Cheng J.F."/>
            <person name="Woyke T."/>
            <person name="Pelin A."/>
            <person name="Henrissat B."/>
            <person name="Reynolds N.K."/>
            <person name="Benny G.L."/>
            <person name="Smith M.E."/>
            <person name="James T.Y."/>
            <person name="Grigoriev I.V."/>
        </authorList>
    </citation>
    <scope>NUCLEOTIDE SEQUENCE [LARGE SCALE GENOMIC DNA]</scope>
    <source>
        <strain evidence="4">RSA 1356</strain>
    </source>
</reference>
<feature type="domain" description="DH" evidence="2">
    <location>
        <begin position="448"/>
        <end position="647"/>
    </location>
</feature>
<keyword evidence="4" id="KW-1185">Reference proteome</keyword>
<dbReference type="PANTHER" id="PTHR45818:SF3">
    <property type="entry name" value="PROTEIN VAV"/>
    <property type="match status" value="1"/>
</dbReference>
<feature type="compositionally biased region" description="Polar residues" evidence="1">
    <location>
        <begin position="336"/>
        <end position="352"/>
    </location>
</feature>
<evidence type="ECO:0000313" key="4">
    <source>
        <dbReference type="Proteomes" id="UP000271241"/>
    </source>
</evidence>
<dbReference type="Pfam" id="PF00621">
    <property type="entry name" value="RhoGEF"/>
    <property type="match status" value="2"/>
</dbReference>
<feature type="region of interest" description="Disordered" evidence="1">
    <location>
        <begin position="378"/>
        <end position="398"/>
    </location>
</feature>
<feature type="compositionally biased region" description="Low complexity" evidence="1">
    <location>
        <begin position="212"/>
        <end position="224"/>
    </location>
</feature>
<accession>A0A4P9XJI9</accession>
<sequence>MLRTPTADCYPVEYALYSCEPYAENGESPAFSHEHADVACTPPTPRALTVADLGADNPARPPTPRLVAPNTAVPVNPSSLLQRRTQRRKDDAPARAGPAIVAALPTGVEDASACSRLTLDSAGGNAAERSASMRTSGQPARPLSIRTPRPVSATSMLLTPSLQTARFHSLSSQIRDLLRAEEAYLARLELLRDAYWYPLRDRYPAPVGDTGSSLSSVAWSSSSDSETDDGELDGSRQTSMSPVELSSPPPVAPVLPRSSSLSHVMVAQQEKEKVRERQKKKQEQQQQQQQPNRKLERRKSFWDILPWPAAGVAALGPNAPPVPAVPAVPAMPTARSSTFTQSATTKPATRQRSGSYAGSLLSSLSAALTTKMSSEDISKHVTRARAKSSSTMSSRTASVASIRIPSTRGCVDCRSDQRCHRQHPHRMPVRLEDAIRPHNDIAALLASLFCQLPHMIALHRTLAAALRTLDPDQAEHRDVAMAFLAQEDAFNVYIDYAASYVTDLVALENLRLTNPRFRRYLRHLRPDVPESGDAPAFQYTVDSWSHDDRNTVSEDKLSLMAMLSMPLQRIWHYASTFEALRRHAVHALPVGSRQSALGPIQEFLDMTDALDLRMNTYRRQIERTNHMAQLQRAVRHLPTLLLSSRQLVLHEAIQPLMQRPRGIGSTKGNRPQRRRIVGYCVIACYSRRNEAKGDMRTSTGHLAAASEPTFKLCVVTAEERLQLCFAEQRDFERWRGQIRLALTTLPRDRPSMSAGSGSANVNAVNVPVPTTCIATFTWDPVRAGHNGQGTLVVSHSILLTVTYALKERNGVYEGAATKCPPHFQRLHLFLALPLSSCGHFAPRLDIVEVRFCTARTQCILLARLYLAPVLATEPASCISAYTPTFLSASLVPPPPLLLLLLLLWFISMPHPVVMSFADNDHTTTSCTAESNVHLQRQRRRSAVNVVQLNGVRVSQPASVLAGALASHTQALTGSSPSKDVRTGDLASVAESDEYNYCAGDDSCSKSWYDMVVEDHDASQRLSLAAATVLSRQKDTRSAQFGQHVLKLSEDEANYLCTIELLQERYAHPLLKHYTPGVSSGAAFKKTGLLRRLVTSTVSKISGAGTRSHARSRSSRSIRTVLEHTFSALDRLVELHSSLSYELSVLDMHHTSPEVLAQVFNGHMQDMKVYIQYVSQQADTFVAFENFCVYDAGFRKAVESCDDGASVQELRELVFQPWCRIQYYFEALTGLLAIQSIPADSNDTGHKAKPSPGAEALHYTLRWLNRIDQAMTPSLSVVAQLAPIARLQRQITGLTAPLLTESLRLVRGDRLLWNVHRGRQPILTQCFLFTDRILITRRTERGILEYEITLMLAATRISTGTSTRAPARAPTSMVDLLSGGYKYSMCFDSVETVELWRTVMAQAKASATACHTTPRRG</sequence>